<dbReference type="AlphaFoldDB" id="A0A5J5L0H5"/>
<dbReference type="InterPro" id="IPR013538">
    <property type="entry name" value="ASHA1/2-like_C"/>
</dbReference>
<gene>
    <name evidence="3" type="ORF">FCK90_03265</name>
</gene>
<accession>A0A5J5L0H5</accession>
<dbReference type="CDD" id="cd07814">
    <property type="entry name" value="SRPBCC_CalC_Aha1-like"/>
    <property type="match status" value="1"/>
</dbReference>
<comment type="similarity">
    <text evidence="1">Belongs to the AHA1 family.</text>
</comment>
<dbReference type="SUPFAM" id="SSF55961">
    <property type="entry name" value="Bet v1-like"/>
    <property type="match status" value="1"/>
</dbReference>
<sequence length="171" mass="18490">MSALDAVPADQTWTLTRDLPHGADAVFRAFIDATALAQWYGPAGWSVDPASIDLDAVPGGARSFRMTFDEDPGQTAPIHGRHAGMMQDRLLEIHEFIPDHEGQPSQHVVILRCELDPIASPDDSVTSHGAHTTRVTLTQGPLPETVHDHARAAWSSSLDRLAQYLVAEPGA</sequence>
<evidence type="ECO:0000313" key="3">
    <source>
        <dbReference type="EMBL" id="KAA9395427.1"/>
    </source>
</evidence>
<protein>
    <submittedName>
        <fullName evidence="3">SRPBCC domain-containing protein</fullName>
    </submittedName>
</protein>
<reference evidence="3 4" key="1">
    <citation type="submission" date="2019-05" db="EMBL/GenBank/DDBJ databases">
        <title>Kocuria coralli sp. nov., a novel actinobacterium isolated from coral reef seawater.</title>
        <authorList>
            <person name="Li J."/>
        </authorList>
    </citation>
    <scope>NUCLEOTIDE SEQUENCE [LARGE SCALE GENOMIC DNA]</scope>
    <source>
        <strain evidence="3 4">SCSIO 13007</strain>
    </source>
</reference>
<dbReference type="OrthoDB" id="3365660at2"/>
<dbReference type="InterPro" id="IPR023393">
    <property type="entry name" value="START-like_dom_sf"/>
</dbReference>
<dbReference type="Proteomes" id="UP000325957">
    <property type="component" value="Unassembled WGS sequence"/>
</dbReference>
<name>A0A5J5L0H5_9MICC</name>
<organism evidence="3 4">
    <name type="scientific">Kocuria coralli</name>
    <dbReference type="NCBI Taxonomy" id="1461025"/>
    <lineage>
        <taxon>Bacteria</taxon>
        <taxon>Bacillati</taxon>
        <taxon>Actinomycetota</taxon>
        <taxon>Actinomycetes</taxon>
        <taxon>Micrococcales</taxon>
        <taxon>Micrococcaceae</taxon>
        <taxon>Kocuria</taxon>
    </lineage>
</organism>
<evidence type="ECO:0000313" key="4">
    <source>
        <dbReference type="Proteomes" id="UP000325957"/>
    </source>
</evidence>
<evidence type="ECO:0000259" key="2">
    <source>
        <dbReference type="Pfam" id="PF08327"/>
    </source>
</evidence>
<dbReference type="Gene3D" id="3.30.530.20">
    <property type="match status" value="1"/>
</dbReference>
<dbReference type="Pfam" id="PF08327">
    <property type="entry name" value="AHSA1"/>
    <property type="match status" value="1"/>
</dbReference>
<dbReference type="EMBL" id="SZWF01000002">
    <property type="protein sequence ID" value="KAA9395427.1"/>
    <property type="molecule type" value="Genomic_DNA"/>
</dbReference>
<comment type="caution">
    <text evidence="3">The sequence shown here is derived from an EMBL/GenBank/DDBJ whole genome shotgun (WGS) entry which is preliminary data.</text>
</comment>
<evidence type="ECO:0000256" key="1">
    <source>
        <dbReference type="ARBA" id="ARBA00006817"/>
    </source>
</evidence>
<proteinExistence type="inferred from homology"/>
<feature type="domain" description="Activator of Hsp90 ATPase homologue 1/2-like C-terminal" evidence="2">
    <location>
        <begin position="23"/>
        <end position="165"/>
    </location>
</feature>
<keyword evidence="4" id="KW-1185">Reference proteome</keyword>
<dbReference type="RefSeq" id="WP_158032852.1">
    <property type="nucleotide sequence ID" value="NZ_ML708611.1"/>
</dbReference>